<reference evidence="2" key="1">
    <citation type="journal article" date="2009" name="Appl. Environ. Microbiol.">
        <title>Characterization of denitrification gene clusters of soil bacteria via a metagenomic approach.</title>
        <authorList>
            <person name="Demaneche S."/>
            <person name="Philippot L."/>
            <person name="David M.M."/>
            <person name="Navarro E."/>
            <person name="Vogel T.M."/>
            <person name="Simonet P."/>
        </authorList>
    </citation>
    <scope>NUCLEOTIDE SEQUENCE</scope>
</reference>
<evidence type="ECO:0000313" key="2">
    <source>
        <dbReference type="EMBL" id="ACF98162.1"/>
    </source>
</evidence>
<dbReference type="InterPro" id="IPR018720">
    <property type="entry name" value="DUF2249"/>
</dbReference>
<name>B8R906_9BACT</name>
<feature type="domain" description="DUF2249" evidence="1">
    <location>
        <begin position="20"/>
        <end position="84"/>
    </location>
</feature>
<proteinExistence type="predicted"/>
<dbReference type="AlphaFoldDB" id="B8R906"/>
<dbReference type="EMBL" id="EU910857">
    <property type="protein sequence ID" value="ACF98162.1"/>
    <property type="molecule type" value="Genomic_DNA"/>
</dbReference>
<sequence>MGVRADRPAALTSVTPRHLTLDVRGMEPPEPLERVLETIGDFRPGDTLRLVIDCEPRPLFRILAQNGYAWRVDPGTSSRFEITIGVRDDAGEPQR</sequence>
<accession>B8R906</accession>
<dbReference type="SUPFAM" id="SSF64307">
    <property type="entry name" value="SirA-like"/>
    <property type="match status" value="1"/>
</dbReference>
<organism evidence="2">
    <name type="scientific">uncultured bacterium 2303</name>
    <dbReference type="NCBI Taxonomy" id="548900"/>
    <lineage>
        <taxon>Bacteria</taxon>
        <taxon>environmental samples</taxon>
    </lineage>
</organism>
<dbReference type="InterPro" id="IPR036868">
    <property type="entry name" value="TusA-like_sf"/>
</dbReference>
<dbReference type="Pfam" id="PF10006">
    <property type="entry name" value="DUF2249"/>
    <property type="match status" value="1"/>
</dbReference>
<protein>
    <recommendedName>
        <fullName evidence="1">DUF2249 domain-containing protein</fullName>
    </recommendedName>
</protein>
<evidence type="ECO:0000259" key="1">
    <source>
        <dbReference type="Pfam" id="PF10006"/>
    </source>
</evidence>